<proteinExistence type="predicted"/>
<keyword evidence="1" id="KW-0853">WD repeat</keyword>
<feature type="domain" description="AMP-dependent synthetase/ligase" evidence="3">
    <location>
        <begin position="59"/>
        <end position="429"/>
    </location>
</feature>
<reference evidence="5 6" key="1">
    <citation type="submission" date="2024-04" db="EMBL/GenBank/DDBJ databases">
        <title>Phyllosticta paracitricarpa is synonymous to the EU quarantine fungus P. citricarpa based on phylogenomic analyses.</title>
        <authorList>
            <consortium name="Lawrence Berkeley National Laboratory"/>
            <person name="Van Ingen-Buijs V.A."/>
            <person name="Van Westerhoven A.C."/>
            <person name="Haridas S."/>
            <person name="Skiadas P."/>
            <person name="Martin F."/>
            <person name="Groenewald J.Z."/>
            <person name="Crous P.W."/>
            <person name="Seidl M.F."/>
        </authorList>
    </citation>
    <scope>NUCLEOTIDE SEQUENCE [LARGE SCALE GENOMIC DNA]</scope>
    <source>
        <strain evidence="5 6">CBS 123374</strain>
    </source>
</reference>
<dbReference type="EMBL" id="JBBWRZ010000008">
    <property type="protein sequence ID" value="KAK8230813.1"/>
    <property type="molecule type" value="Genomic_DNA"/>
</dbReference>
<dbReference type="PROSITE" id="PS50294">
    <property type="entry name" value="WD_REPEATS_REGION"/>
    <property type="match status" value="2"/>
</dbReference>
<sequence>MVFHPPSWVPQLQSEPPDSISVYDFLYNESYGRFSLLYARPPFTCGLSGKEYPAKHVIDRIEALARALSQELGWEPNNGTEWDKVIGVFSVNTIDTLTVALATHRLGGIHTPANAAYSAAEIEYQLRDAGAKCLFTCLPLLKTALEAADKVGIPRKHVYILELPDALTGGKKAPSEFKTVDQLIQRGLGARRIEPFKMQAGEGRKRTAFLCYSSGTSGLPKGVMISHYNTIANTMQVKAYNKIDRDRNREMSGYQMDPTETALGLLPMSHIYGLVVVCLCSVYRGDRVVVLPKFEMKPFLEAIQRFKINTLYLVPPIIILMTKQKKVLDQYDLSSVESIFTGAAPLGKETADELSAQHPKWFVLQAYGLTETSTVVCSTSIDDIWFGSSGSLITGCQAKLMSPEGREITEYDQPGELVVKSPAVTLGYLKKPEATKETFEDGWMRTGDEAVVRVSPKGHEHIFIVDRIKELIKVKGFQVAPAELEAHLLTHPSVADCAVIPVPDDQAGEVPKAFVVKSPSVGIEENARMVIRDIEKHVEKHKTKHKWLKGGVEFIDVIPKSPSGKILRRLLRDKEKENRRKNGPRIFFLRYNSIIADMSAQIPHQHEDEPENVEMFDPEDADEIVPDDEDAPMDSGDEEDDGAPIAEIQLQNDSVAHFDGHKDSVFCIAQHPRHPSIVATGGGDDVGYVFEVSVKDQDRPPLPASWSGSDSGNEQAGRESLKSMLKLEGHSDSIAAIAFTQPAGEYLVTGGMDGRLRAWRDTSNGAAKSWQFVGEAQEVEEITWIATCPHPSYPNTIALGAADGSVWVYTINAADTASPLTIVQAFYLHTGPSTAGAWTPDGTLLATVSEDASFYLWDAFGEAAAAGLSNPSGGQAVVGLTSDDERFRVEGGLYSVAVAPNGTFAAVGGAEGHIRVIGLPRIGADASVTSGARGAGARNKAGGGKQSGGPRGGGSSAASGQAGAILASLKAQGDSVETIAFSAPPLTLMAAGSVDGSIILFDTAHRFAVRRHIQQAHIDDEEGTEQAVIKVEFVRSTRPAAGPGQPAQGSWLLTSCGNDGVLRRWDTRGGTAAAARGLVGEWRGHRGGGEGGGIMGFVQGGGDRVVTAGDDGVSLVFPTAIN</sequence>
<dbReference type="Gene3D" id="2.130.10.10">
    <property type="entry name" value="YVTN repeat-like/Quinoprotein amine dehydrogenase"/>
    <property type="match status" value="1"/>
</dbReference>
<protein>
    <recommendedName>
        <fullName evidence="7">Acetyl-CoA synthetase-like protein</fullName>
    </recommendedName>
</protein>
<accession>A0ABR1YJW4</accession>
<evidence type="ECO:0000256" key="1">
    <source>
        <dbReference type="PROSITE-ProRule" id="PRU00221"/>
    </source>
</evidence>
<feature type="compositionally biased region" description="Gly residues" evidence="2">
    <location>
        <begin position="941"/>
        <end position="955"/>
    </location>
</feature>
<dbReference type="Gene3D" id="2.30.38.10">
    <property type="entry name" value="Luciferase, Domain 3"/>
    <property type="match status" value="1"/>
</dbReference>
<dbReference type="PROSITE" id="PS50082">
    <property type="entry name" value="WD_REPEATS_2"/>
    <property type="match status" value="2"/>
</dbReference>
<feature type="region of interest" description="Disordered" evidence="2">
    <location>
        <begin position="930"/>
        <end position="959"/>
    </location>
</feature>
<dbReference type="Pfam" id="PF13193">
    <property type="entry name" value="AMP-binding_C"/>
    <property type="match status" value="1"/>
</dbReference>
<feature type="region of interest" description="Disordered" evidence="2">
    <location>
        <begin position="622"/>
        <end position="641"/>
    </location>
</feature>
<dbReference type="InterPro" id="IPR036322">
    <property type="entry name" value="WD40_repeat_dom_sf"/>
</dbReference>
<dbReference type="PANTHER" id="PTHR24096:SF422">
    <property type="entry name" value="BCDNA.GH02901"/>
    <property type="match status" value="1"/>
</dbReference>
<dbReference type="CDD" id="cd05911">
    <property type="entry name" value="Firefly_Luc_like"/>
    <property type="match status" value="1"/>
</dbReference>
<dbReference type="Gene3D" id="3.40.50.980">
    <property type="match status" value="2"/>
</dbReference>
<feature type="domain" description="AMP-binding enzyme C-terminal" evidence="4">
    <location>
        <begin position="483"/>
        <end position="565"/>
    </location>
</feature>
<dbReference type="PANTHER" id="PTHR24096">
    <property type="entry name" value="LONG-CHAIN-FATTY-ACID--COA LIGASE"/>
    <property type="match status" value="1"/>
</dbReference>
<organism evidence="5 6">
    <name type="scientific">Phyllosticta capitalensis</name>
    <dbReference type="NCBI Taxonomy" id="121624"/>
    <lineage>
        <taxon>Eukaryota</taxon>
        <taxon>Fungi</taxon>
        <taxon>Dikarya</taxon>
        <taxon>Ascomycota</taxon>
        <taxon>Pezizomycotina</taxon>
        <taxon>Dothideomycetes</taxon>
        <taxon>Dothideomycetes incertae sedis</taxon>
        <taxon>Botryosphaeriales</taxon>
        <taxon>Phyllostictaceae</taxon>
        <taxon>Phyllosticta</taxon>
    </lineage>
</organism>
<evidence type="ECO:0008006" key="7">
    <source>
        <dbReference type="Google" id="ProtNLM"/>
    </source>
</evidence>
<dbReference type="SMART" id="SM00320">
    <property type="entry name" value="WD40"/>
    <property type="match status" value="8"/>
</dbReference>
<name>A0ABR1YJW4_9PEZI</name>
<dbReference type="Gene3D" id="3.30.300.30">
    <property type="match status" value="1"/>
</dbReference>
<evidence type="ECO:0000256" key="2">
    <source>
        <dbReference type="SAM" id="MobiDB-lite"/>
    </source>
</evidence>
<feature type="repeat" description="WD" evidence="1">
    <location>
        <begin position="826"/>
        <end position="858"/>
    </location>
</feature>
<dbReference type="Pfam" id="PF00400">
    <property type="entry name" value="WD40"/>
    <property type="match status" value="3"/>
</dbReference>
<gene>
    <name evidence="5" type="ORF">HDK90DRAFT_417670</name>
</gene>
<feature type="region of interest" description="Disordered" evidence="2">
    <location>
        <begin position="697"/>
        <end position="720"/>
    </location>
</feature>
<dbReference type="InterPro" id="IPR015943">
    <property type="entry name" value="WD40/YVTN_repeat-like_dom_sf"/>
</dbReference>
<evidence type="ECO:0000259" key="4">
    <source>
        <dbReference type="Pfam" id="PF13193"/>
    </source>
</evidence>
<evidence type="ECO:0000313" key="6">
    <source>
        <dbReference type="Proteomes" id="UP001492380"/>
    </source>
</evidence>
<feature type="compositionally biased region" description="Low complexity" evidence="2">
    <location>
        <begin position="931"/>
        <end position="940"/>
    </location>
</feature>
<dbReference type="SUPFAM" id="SSF56801">
    <property type="entry name" value="Acetyl-CoA synthetase-like"/>
    <property type="match status" value="1"/>
</dbReference>
<keyword evidence="6" id="KW-1185">Reference proteome</keyword>
<evidence type="ECO:0000259" key="3">
    <source>
        <dbReference type="Pfam" id="PF00501"/>
    </source>
</evidence>
<dbReference type="SUPFAM" id="SSF50978">
    <property type="entry name" value="WD40 repeat-like"/>
    <property type="match status" value="1"/>
</dbReference>
<dbReference type="InterPro" id="IPR045851">
    <property type="entry name" value="AMP-bd_C_sf"/>
</dbReference>
<dbReference type="PROSITE" id="PS00455">
    <property type="entry name" value="AMP_BINDING"/>
    <property type="match status" value="1"/>
</dbReference>
<dbReference type="InterPro" id="IPR000873">
    <property type="entry name" value="AMP-dep_synth/lig_dom"/>
</dbReference>
<dbReference type="InterPro" id="IPR020845">
    <property type="entry name" value="AMP-binding_CS"/>
</dbReference>
<feature type="repeat" description="WD" evidence="1">
    <location>
        <begin position="727"/>
        <end position="769"/>
    </location>
</feature>
<evidence type="ECO:0000313" key="5">
    <source>
        <dbReference type="EMBL" id="KAK8230813.1"/>
    </source>
</evidence>
<comment type="caution">
    <text evidence="5">The sequence shown here is derived from an EMBL/GenBank/DDBJ whole genome shotgun (WGS) entry which is preliminary data.</text>
</comment>
<dbReference type="InterPro" id="IPR025110">
    <property type="entry name" value="AMP-bd_C"/>
</dbReference>
<dbReference type="Pfam" id="PF00501">
    <property type="entry name" value="AMP-binding"/>
    <property type="match status" value="1"/>
</dbReference>
<dbReference type="Proteomes" id="UP001492380">
    <property type="component" value="Unassembled WGS sequence"/>
</dbReference>
<dbReference type="InterPro" id="IPR001680">
    <property type="entry name" value="WD40_rpt"/>
</dbReference>